<proteinExistence type="predicted"/>
<keyword evidence="2" id="KW-1185">Reference proteome</keyword>
<accession>A0AAV7FK66</accession>
<evidence type="ECO:0000313" key="2">
    <source>
        <dbReference type="Proteomes" id="UP000775213"/>
    </source>
</evidence>
<dbReference type="EMBL" id="JAGFBR010000019">
    <property type="protein sequence ID" value="KAH0448709.1"/>
    <property type="molecule type" value="Genomic_DNA"/>
</dbReference>
<reference evidence="1 2" key="1">
    <citation type="journal article" date="2021" name="Hortic Res">
        <title>Chromosome-scale assembly of the Dendrobium chrysotoxum genome enhances the understanding of orchid evolution.</title>
        <authorList>
            <person name="Zhang Y."/>
            <person name="Zhang G.Q."/>
            <person name="Zhang D."/>
            <person name="Liu X.D."/>
            <person name="Xu X.Y."/>
            <person name="Sun W.H."/>
            <person name="Yu X."/>
            <person name="Zhu X."/>
            <person name="Wang Z.W."/>
            <person name="Zhao X."/>
            <person name="Zhong W.Y."/>
            <person name="Chen H."/>
            <person name="Yin W.L."/>
            <person name="Huang T."/>
            <person name="Niu S.C."/>
            <person name="Liu Z.J."/>
        </authorList>
    </citation>
    <scope>NUCLEOTIDE SEQUENCE [LARGE SCALE GENOMIC DNA]</scope>
    <source>
        <strain evidence="1">Lindl</strain>
    </source>
</reference>
<sequence length="65" mass="7363">MDGSNSHNEYVLRCHTKNIFEIEASKEGVVSYFFIGWRGRAMVDGSLEGEFFKETKLPNLLGGIH</sequence>
<organism evidence="1 2">
    <name type="scientific">Dendrobium chrysotoxum</name>
    <name type="common">Orchid</name>
    <dbReference type="NCBI Taxonomy" id="161865"/>
    <lineage>
        <taxon>Eukaryota</taxon>
        <taxon>Viridiplantae</taxon>
        <taxon>Streptophyta</taxon>
        <taxon>Embryophyta</taxon>
        <taxon>Tracheophyta</taxon>
        <taxon>Spermatophyta</taxon>
        <taxon>Magnoliopsida</taxon>
        <taxon>Liliopsida</taxon>
        <taxon>Asparagales</taxon>
        <taxon>Orchidaceae</taxon>
        <taxon>Epidendroideae</taxon>
        <taxon>Malaxideae</taxon>
        <taxon>Dendrobiinae</taxon>
        <taxon>Dendrobium</taxon>
    </lineage>
</organism>
<dbReference type="AlphaFoldDB" id="A0AAV7FK66"/>
<comment type="caution">
    <text evidence="1">The sequence shown here is derived from an EMBL/GenBank/DDBJ whole genome shotgun (WGS) entry which is preliminary data.</text>
</comment>
<gene>
    <name evidence="1" type="ORF">IEQ34_022509</name>
</gene>
<dbReference type="Proteomes" id="UP000775213">
    <property type="component" value="Unassembled WGS sequence"/>
</dbReference>
<name>A0AAV7FK66_DENCH</name>
<evidence type="ECO:0000313" key="1">
    <source>
        <dbReference type="EMBL" id="KAH0448709.1"/>
    </source>
</evidence>
<protein>
    <submittedName>
        <fullName evidence="1">Uncharacterized protein</fullName>
    </submittedName>
</protein>